<accession>G8UK95</accession>
<gene>
    <name evidence="2" type="ordered locus">BFO_1350</name>
</gene>
<evidence type="ECO:0000313" key="2">
    <source>
        <dbReference type="EMBL" id="AEW20141.1"/>
    </source>
</evidence>
<dbReference type="PATRIC" id="fig|203275.8.peg.1216"/>
<evidence type="ECO:0000313" key="3">
    <source>
        <dbReference type="Proteomes" id="UP000005436"/>
    </source>
</evidence>
<keyword evidence="3" id="KW-1185">Reference proteome</keyword>
<dbReference type="GeneID" id="34758552"/>
<dbReference type="Proteomes" id="UP000005436">
    <property type="component" value="Chromosome"/>
</dbReference>
<dbReference type="CDD" id="cd03394">
    <property type="entry name" value="PAP2_like_5"/>
    <property type="match status" value="1"/>
</dbReference>
<dbReference type="KEGG" id="tfo:BFO_1350"/>
<dbReference type="Gene3D" id="1.20.144.10">
    <property type="entry name" value="Phosphatidic acid phosphatase type 2/haloperoxidase"/>
    <property type="match status" value="1"/>
</dbReference>
<dbReference type="Pfam" id="PF01569">
    <property type="entry name" value="PAP2"/>
    <property type="match status" value="1"/>
</dbReference>
<dbReference type="eggNOG" id="COG0671">
    <property type="taxonomic scope" value="Bacteria"/>
</dbReference>
<proteinExistence type="predicted"/>
<protein>
    <submittedName>
        <fullName evidence="2">PAP2 family protein</fullName>
    </submittedName>
</protein>
<organism evidence="2 3">
    <name type="scientific">Tannerella forsythia (strain ATCC 43037 / JCM 10827 / CCUG 21028 A / KCTC 5666 / FDC 338)</name>
    <name type="common">Bacteroides forsythus</name>
    <dbReference type="NCBI Taxonomy" id="203275"/>
    <lineage>
        <taxon>Bacteria</taxon>
        <taxon>Pseudomonadati</taxon>
        <taxon>Bacteroidota</taxon>
        <taxon>Bacteroidia</taxon>
        <taxon>Bacteroidales</taxon>
        <taxon>Tannerellaceae</taxon>
        <taxon>Tannerella</taxon>
    </lineage>
</organism>
<dbReference type="InterPro" id="IPR036938">
    <property type="entry name" value="PAP2/HPO_sf"/>
</dbReference>
<name>G8UK95_TANFA</name>
<reference evidence="3" key="1">
    <citation type="submission" date="2011-12" db="EMBL/GenBank/DDBJ databases">
        <title>Complete sequence of Tannerella forsythia ATCC 43037.</title>
        <authorList>
            <person name="Dewhirst F."/>
            <person name="Tanner A."/>
            <person name="Izard J."/>
            <person name="Brinkac L."/>
            <person name="Durkin A.S."/>
            <person name="Hostetler J."/>
            <person name="Shetty J."/>
            <person name="Torralba M."/>
            <person name="Gill S."/>
            <person name="Nelson K."/>
        </authorList>
    </citation>
    <scope>NUCLEOTIDE SEQUENCE [LARGE SCALE GENOMIC DNA]</scope>
    <source>
        <strain evidence="3">ATCC 43037 / JCM 10827 / CCUG 33226 / KCTC 5666 / FDC 338</strain>
    </source>
</reference>
<dbReference type="HOGENOM" id="CLU_036394_0_0_10"/>
<evidence type="ECO:0000259" key="1">
    <source>
        <dbReference type="SMART" id="SM00014"/>
    </source>
</evidence>
<feature type="domain" description="Phosphatidic acid phosphatase type 2/haloperoxidase" evidence="1">
    <location>
        <begin position="172"/>
        <end position="273"/>
    </location>
</feature>
<dbReference type="STRING" id="203275.BFO_1350"/>
<dbReference type="InterPro" id="IPR000326">
    <property type="entry name" value="PAP2/HPO"/>
</dbReference>
<dbReference type="SUPFAM" id="SSF48317">
    <property type="entry name" value="Acid phosphatase/Vanadium-dependent haloperoxidase"/>
    <property type="match status" value="1"/>
</dbReference>
<dbReference type="EMBL" id="CP003191">
    <property type="protein sequence ID" value="AEW20141.1"/>
    <property type="molecule type" value="Genomic_DNA"/>
</dbReference>
<dbReference type="RefSeq" id="WP_014224716.1">
    <property type="nucleotide sequence ID" value="NC_016610.1"/>
</dbReference>
<sequence length="510" mass="57087">MQTFLYGRMLEITYLCGAYFNKSNSIMDFYNDEVRTFHRIIIRLIKCSITLILCCFCASETFAQQTFRPVALEAVPASPRSLADDTLSFMIWKGRKTFFDRQAVRIGLAPTIFFTASALTWGERESIRRKRNRYIPGFKNVFDDYMQYAPAAAVYGMKLAKVRGRNSMSRTLLSHGASLVIMGALVNSVKYTAQVERPDGSTRNSFPSGHTAMAFTNATFMHKEYGIVNPLYSIAGYSGATFTALGRSLNNRHWMPDILAGAGIGILSTQLGYFFIDKLYGNEGDYIGLLSHVKGNGHPSYLSVKLGNATAMRNLMGLLENGARTKPGFESGFEGAWFIGKHWGIGGEFAFMSFPVSPSDLLDEDSPDLGKVKLKTESIGTLNLGIGPHYALELGRRWLFMTKAETGLAFGAKGKILYELEKEYPGIEREAEILSYKPHTAWRGCAGSSITYKFHDELGLSFYANYNYSRPTIRFNLSESLRETEDEVLRVEAEQTFDYLGIGLRLTAFF</sequence>
<dbReference type="AlphaFoldDB" id="G8UK95"/>
<dbReference type="SMART" id="SM00014">
    <property type="entry name" value="acidPPc"/>
    <property type="match status" value="1"/>
</dbReference>